<dbReference type="AlphaFoldDB" id="A0A2S2Q0S6"/>
<name>A0A2S2Q0S6_9HEMI</name>
<protein>
    <recommendedName>
        <fullName evidence="2">Nuclease HARBI1</fullName>
    </recommendedName>
</protein>
<dbReference type="OrthoDB" id="6582221at2759"/>
<evidence type="ECO:0008006" key="2">
    <source>
        <dbReference type="Google" id="ProtNLM"/>
    </source>
</evidence>
<gene>
    <name evidence="1" type="ORF">g.21227</name>
</gene>
<sequence>MMIIDLKYHFRLIRSSVEILMCKVKTFYNSLNSLIERPSDYKKATLMTVWYLSIMETLRQIGDSFDLSRGLAFRTIHKFIRVLSKLLNDFILWLKGSSITDENVVVHVPVSKKSALCLADNRSVTSKLTGNAVRVRVVWLTMGRRYDASAGIATTPS</sequence>
<proteinExistence type="predicted"/>
<organism evidence="1">
    <name type="scientific">Sipha flava</name>
    <name type="common">yellow sugarcane aphid</name>
    <dbReference type="NCBI Taxonomy" id="143950"/>
    <lineage>
        <taxon>Eukaryota</taxon>
        <taxon>Metazoa</taxon>
        <taxon>Ecdysozoa</taxon>
        <taxon>Arthropoda</taxon>
        <taxon>Hexapoda</taxon>
        <taxon>Insecta</taxon>
        <taxon>Pterygota</taxon>
        <taxon>Neoptera</taxon>
        <taxon>Paraneoptera</taxon>
        <taxon>Hemiptera</taxon>
        <taxon>Sternorrhyncha</taxon>
        <taxon>Aphidomorpha</taxon>
        <taxon>Aphidoidea</taxon>
        <taxon>Aphididae</taxon>
        <taxon>Sipha</taxon>
    </lineage>
</organism>
<dbReference type="EMBL" id="GGMS01002172">
    <property type="protein sequence ID" value="MBY71375.1"/>
    <property type="molecule type" value="Transcribed_RNA"/>
</dbReference>
<reference evidence="1" key="1">
    <citation type="submission" date="2018-04" db="EMBL/GenBank/DDBJ databases">
        <title>Transcriptome assembly of Sipha flava.</title>
        <authorList>
            <person name="Scully E.D."/>
            <person name="Geib S.M."/>
            <person name="Palmer N.A."/>
            <person name="Koch K."/>
            <person name="Bradshaw J."/>
            <person name="Heng-Moss T."/>
            <person name="Sarath G."/>
        </authorList>
    </citation>
    <scope>NUCLEOTIDE SEQUENCE</scope>
</reference>
<evidence type="ECO:0000313" key="1">
    <source>
        <dbReference type="EMBL" id="MBY71375.1"/>
    </source>
</evidence>
<accession>A0A2S2Q0S6</accession>